<evidence type="ECO:0000256" key="1">
    <source>
        <dbReference type="SAM" id="MobiDB-lite"/>
    </source>
</evidence>
<dbReference type="OrthoDB" id="4838614at2759"/>
<dbReference type="Proteomes" id="UP000053789">
    <property type="component" value="Unassembled WGS sequence"/>
</dbReference>
<evidence type="ECO:0000313" key="2">
    <source>
        <dbReference type="EMBL" id="KIW98771.1"/>
    </source>
</evidence>
<keyword evidence="3" id="KW-1185">Reference proteome</keyword>
<gene>
    <name evidence="2" type="ORF">Z519_00434</name>
</gene>
<protein>
    <submittedName>
        <fullName evidence="2">Uncharacterized protein</fullName>
    </submittedName>
</protein>
<proteinExistence type="predicted"/>
<sequence>MYKGADEEIPVSKVYRTVLEEAREVSDLQVQAESSWALFEVENEIKNPDFHDLQELQKLQLDTMEDSLGNKEKKCSQERIPVMFLETSAAAKTRFNIPNLKKSHLESRLQLVQLEGNDTHISQTKKELEDYADPPENRTPRATIPLH</sequence>
<dbReference type="RefSeq" id="XP_016625440.1">
    <property type="nucleotide sequence ID" value="XM_016758191.1"/>
</dbReference>
<dbReference type="AlphaFoldDB" id="A0A0D2F9L0"/>
<dbReference type="EMBL" id="KN846980">
    <property type="protein sequence ID" value="KIW98771.1"/>
    <property type="molecule type" value="Genomic_DNA"/>
</dbReference>
<organism evidence="2 3">
    <name type="scientific">Cladophialophora bantiana (strain ATCC 10958 / CBS 173.52 / CDC B-1940 / NIH 8579)</name>
    <name type="common">Xylohypha bantiana</name>
    <dbReference type="NCBI Taxonomy" id="1442370"/>
    <lineage>
        <taxon>Eukaryota</taxon>
        <taxon>Fungi</taxon>
        <taxon>Dikarya</taxon>
        <taxon>Ascomycota</taxon>
        <taxon>Pezizomycotina</taxon>
        <taxon>Eurotiomycetes</taxon>
        <taxon>Chaetothyriomycetidae</taxon>
        <taxon>Chaetothyriales</taxon>
        <taxon>Herpotrichiellaceae</taxon>
        <taxon>Cladophialophora</taxon>
    </lineage>
</organism>
<dbReference type="VEuPathDB" id="FungiDB:Z519_00434"/>
<feature type="region of interest" description="Disordered" evidence="1">
    <location>
        <begin position="116"/>
        <end position="147"/>
    </location>
</feature>
<dbReference type="GeneID" id="27693362"/>
<evidence type="ECO:0000313" key="3">
    <source>
        <dbReference type="Proteomes" id="UP000053789"/>
    </source>
</evidence>
<reference evidence="2" key="1">
    <citation type="submission" date="2015-01" db="EMBL/GenBank/DDBJ databases">
        <title>The Genome Sequence of Cladophialophora bantiana CBS 173.52.</title>
        <authorList>
            <consortium name="The Broad Institute Genomics Platform"/>
            <person name="Cuomo C."/>
            <person name="de Hoog S."/>
            <person name="Gorbushina A."/>
            <person name="Stielow B."/>
            <person name="Teixiera M."/>
            <person name="Abouelleil A."/>
            <person name="Chapman S.B."/>
            <person name="Priest M."/>
            <person name="Young S.K."/>
            <person name="Wortman J."/>
            <person name="Nusbaum C."/>
            <person name="Birren B."/>
        </authorList>
    </citation>
    <scope>NUCLEOTIDE SEQUENCE [LARGE SCALE GENOMIC DNA]</scope>
    <source>
        <strain evidence="2">CBS 173.52</strain>
    </source>
</reference>
<accession>A0A0D2F9L0</accession>
<dbReference type="HOGENOM" id="CLU_1767845_0_0_1"/>
<name>A0A0D2F9L0_CLAB1</name>
<feature type="compositionally biased region" description="Basic and acidic residues" evidence="1">
    <location>
        <begin position="124"/>
        <end position="139"/>
    </location>
</feature>